<dbReference type="InterPro" id="IPR000519">
    <property type="entry name" value="P_trefoil_dom"/>
</dbReference>
<name>A0AAV2HQM0_LYMST</name>
<comment type="caution">
    <text evidence="9">The sequence shown here is derived from an EMBL/GenBank/DDBJ whole genome shotgun (WGS) entry which is preliminary data.</text>
</comment>
<evidence type="ECO:0000256" key="2">
    <source>
        <dbReference type="ARBA" id="ARBA00007806"/>
    </source>
</evidence>
<evidence type="ECO:0000313" key="9">
    <source>
        <dbReference type="EMBL" id="CAL1536418.1"/>
    </source>
</evidence>
<dbReference type="InterPro" id="IPR011013">
    <property type="entry name" value="Gal_mutarotase_sf_dom"/>
</dbReference>
<dbReference type="GO" id="GO:0004558">
    <property type="term" value="F:alpha-1,4-glucosidase activity"/>
    <property type="evidence" value="ECO:0007669"/>
    <property type="project" value="TreeGrafter"/>
</dbReference>
<dbReference type="CDD" id="cd06602">
    <property type="entry name" value="GH31_MGAM_SI_GAA"/>
    <property type="match status" value="3"/>
</dbReference>
<dbReference type="Gene3D" id="2.60.40.1180">
    <property type="entry name" value="Golgi alpha-mannosidase II"/>
    <property type="match status" value="6"/>
</dbReference>
<dbReference type="GO" id="GO:0030246">
    <property type="term" value="F:carbohydrate binding"/>
    <property type="evidence" value="ECO:0007669"/>
    <property type="project" value="InterPro"/>
</dbReference>
<dbReference type="Pfam" id="PF01055">
    <property type="entry name" value="Glyco_hydro_31_2nd"/>
    <property type="match status" value="3"/>
</dbReference>
<evidence type="ECO:0000256" key="3">
    <source>
        <dbReference type="ARBA" id="ARBA00022801"/>
    </source>
</evidence>
<feature type="domain" description="Glycosyl hydrolase family 31 C-terminal" evidence="8">
    <location>
        <begin position="1600"/>
        <end position="1689"/>
    </location>
</feature>
<organism evidence="9 10">
    <name type="scientific">Lymnaea stagnalis</name>
    <name type="common">Great pond snail</name>
    <name type="synonym">Helix stagnalis</name>
    <dbReference type="NCBI Taxonomy" id="6523"/>
    <lineage>
        <taxon>Eukaryota</taxon>
        <taxon>Metazoa</taxon>
        <taxon>Spiralia</taxon>
        <taxon>Lophotrochozoa</taxon>
        <taxon>Mollusca</taxon>
        <taxon>Gastropoda</taxon>
        <taxon>Heterobranchia</taxon>
        <taxon>Euthyneura</taxon>
        <taxon>Panpulmonata</taxon>
        <taxon>Hygrophila</taxon>
        <taxon>Lymnaeoidea</taxon>
        <taxon>Lymnaeidae</taxon>
        <taxon>Lymnaea</taxon>
    </lineage>
</organism>
<evidence type="ECO:0008006" key="11">
    <source>
        <dbReference type="Google" id="ProtNLM"/>
    </source>
</evidence>
<dbReference type="InterPro" id="IPR000322">
    <property type="entry name" value="Glyco_hydro_31_TIM"/>
</dbReference>
<dbReference type="Proteomes" id="UP001497497">
    <property type="component" value="Unassembled WGS sequence"/>
</dbReference>
<dbReference type="CDD" id="cd14752">
    <property type="entry name" value="GH31_N"/>
    <property type="match status" value="3"/>
</dbReference>
<evidence type="ECO:0000259" key="8">
    <source>
        <dbReference type="Pfam" id="PF21365"/>
    </source>
</evidence>
<dbReference type="InterPro" id="IPR030458">
    <property type="entry name" value="Glyco_hydro_31_AS"/>
</dbReference>
<feature type="domain" description="Glycosyl hydrolase family 31 C-terminal" evidence="8">
    <location>
        <begin position="2488"/>
        <end position="2577"/>
    </location>
</feature>
<feature type="domain" description="Glycoside hydrolase family 31 TIM barrel" evidence="7">
    <location>
        <begin position="319"/>
        <end position="705"/>
    </location>
</feature>
<dbReference type="GO" id="GO:0016020">
    <property type="term" value="C:membrane"/>
    <property type="evidence" value="ECO:0007669"/>
    <property type="project" value="UniProtKB-SubCell"/>
</dbReference>
<dbReference type="SUPFAM" id="SSF74650">
    <property type="entry name" value="Galactose mutarotase-like"/>
    <property type="match status" value="3"/>
</dbReference>
<feature type="domain" description="Glycosyl hydrolase family 31 C-terminal" evidence="8">
    <location>
        <begin position="713"/>
        <end position="802"/>
    </location>
</feature>
<gene>
    <name evidence="9" type="ORF">GSLYS_00010331001</name>
</gene>
<dbReference type="Gene3D" id="3.20.20.80">
    <property type="entry name" value="Glycosidases"/>
    <property type="match status" value="3"/>
</dbReference>
<dbReference type="InterPro" id="IPR048395">
    <property type="entry name" value="Glyco_hydro_31_C"/>
</dbReference>
<keyword evidence="6" id="KW-0326">Glycosidase</keyword>
<keyword evidence="4" id="KW-0472">Membrane</keyword>
<proteinExistence type="inferred from homology"/>
<evidence type="ECO:0000256" key="1">
    <source>
        <dbReference type="ARBA" id="ARBA00004370"/>
    </source>
</evidence>
<comment type="subcellular location">
    <subcellularLocation>
        <location evidence="1">Membrane</location>
    </subcellularLocation>
</comment>
<dbReference type="Pfam" id="PF21365">
    <property type="entry name" value="Glyco_hydro_31_3rd"/>
    <property type="match status" value="3"/>
</dbReference>
<evidence type="ECO:0000259" key="7">
    <source>
        <dbReference type="Pfam" id="PF01055"/>
    </source>
</evidence>
<evidence type="ECO:0000313" key="10">
    <source>
        <dbReference type="Proteomes" id="UP001497497"/>
    </source>
</evidence>
<dbReference type="SUPFAM" id="SSF51445">
    <property type="entry name" value="(Trans)glycosidases"/>
    <property type="match status" value="3"/>
</dbReference>
<reference evidence="9 10" key="1">
    <citation type="submission" date="2024-04" db="EMBL/GenBank/DDBJ databases">
        <authorList>
            <consortium name="Genoscope - CEA"/>
            <person name="William W."/>
        </authorList>
    </citation>
    <scope>NUCLEOTIDE SEQUENCE [LARGE SCALE GENOMIC DNA]</scope>
</reference>
<feature type="domain" description="Glycoside hydrolase family 31 TIM barrel" evidence="7">
    <location>
        <begin position="2094"/>
        <end position="2480"/>
    </location>
</feature>
<dbReference type="InterPro" id="IPR017853">
    <property type="entry name" value="GH"/>
</dbReference>
<dbReference type="CDD" id="cd00111">
    <property type="entry name" value="Trefoil"/>
    <property type="match status" value="1"/>
</dbReference>
<dbReference type="PANTHER" id="PTHR22762">
    <property type="entry name" value="ALPHA-GLUCOSIDASE"/>
    <property type="match status" value="1"/>
</dbReference>
<dbReference type="EMBL" id="CAXITT010000229">
    <property type="protein sequence ID" value="CAL1536418.1"/>
    <property type="molecule type" value="Genomic_DNA"/>
</dbReference>
<dbReference type="FunFam" id="3.20.20.80:FF:000016">
    <property type="entry name" value="Maltase-glucoamylase, intestinal"/>
    <property type="match status" value="3"/>
</dbReference>
<accession>A0AAV2HQM0</accession>
<evidence type="ECO:0000256" key="4">
    <source>
        <dbReference type="ARBA" id="ARBA00023136"/>
    </source>
</evidence>
<evidence type="ECO:0000256" key="6">
    <source>
        <dbReference type="ARBA" id="ARBA00023295"/>
    </source>
</evidence>
<sequence length="2708" mass="307297">MAMNRKVAIGIAVFIVIALIIAIAVPLALRASEDDEPAVPLSSPIGMNCYPEAEGNPSAINKAECEKRGCIYHTNPVSCNYGADSFRLDAVNTTVTPWGFKAVLKQRKNAPFGGDIPEWIFQFENRGDNVARFTFDTADGRRYHVPKAMNLPGTKSSSPKYEIKITNNTNFAFQIKRISTGTVIFDIGVGPGGLVLSDQFLQITTRLPSTNVYGLGEHVHDHFKHEMNKTWTSFARDQPPSWDAMANLYGVHPFYTCVEDSKGSSHGVLMLNSNAQEYSFTTLPSLTFRTIGGILDFYIFMGPSPEEVIQQYTGVIGRPVMPPYWSLGFQLCRYDYQNITYLKEAVDSTAAYDIPHDVQYVDIDHMDTQKIFTVDHARFPGLDEYFKELQAGGMRVIYILDPCMISNETNYHPYEEMKKYGNNIKWSPNATVPEDAKDTDGALLGYVWPQGKTVFPDFFKNTTKDVWKKLIVEYRNNLTFDGIWIDMNEPASFGTNEERPFNWPEDVKPYWSLKCPSNQLEDPPYRPKAAYLWDNKDRKGRLSDKTICMSTVQGNHDEYSHYDVHSLYGWSQSDVTLDAVRAATGERGIVIGRSTFPGSGQWVGHWLGDNVSQWKDMFSSIIGIMEFNLFGIPYIGADICGFFDNTTEELCLRWMQLGAFYTFSRNHNTKGPIPQGPGQLGDNVGFASRDIMRVRYQLLPYLYTLFYESHTKGSTVIRPLHHEFPTDTTALNIERQFLWGSCLLISPILEKGQTVLNYYLPDGIWYDYFSHAGEDILNGANKSVAVNLTSKPLLHLRGGCVIVQQDYANNTQYSRQKPLTIVAGLDRAGKASGTFFWDNGVAIDSIEKKDFYHANIRLENYALTLTVSYKTPEPNAWDGLVFRKVILMGLSISLTNVTHVGKPLYFKQTGQYVEVDLPDIPMRNEFTIVLLEGMDCFPEAEGNSYAIVKEQCEKRGCTYYSNPAACRYNTANYSLQAMNVKNTTLGVEAMLKQNGNAPFGGDIRNWTFNFEMRGNDIARFTFDTTDGKRYKVPKTMNLQNSPGTSPKYEFKITDSSNFAFQILRSSTKTVIFDIGVGPGGLVLSDQFLQITTRLPSTNVYGLGEHVHDHFKHEMNKTWTSFARDQPPSWDSMANLYGVHPFYTCVEDSEGNTHGILMLNSNAQEYSFTSLPSLTFRTIGGILDFYVFLGPSPEEVIQQYTGAIGRPVMPPYWALGFQLCRYDYQNITNLKKAVETTAAYEIPHDVQYVDIDHMDTQKIFTVDHARFPGLNEYFKELQAGGMRIIYILDPCMIANETGYHPYEEMKRNECNIKWDPNVTPTDGANDTDGALLGYVWPQGKTVFPDYMKNVTKTVWKKLIMDYRSNLTFDGIWIDMNEPASFGTNEERPFNWPENVRPYWSLQCPKNNREDPPYRTKAAYRWDKDDKKGRLSDKTICMSTVQGNNNEYSHYDVHSLYGWSQSDVTLDAVRAATGERGIVIGRSTFPGSGQWVGHWLGDNVSQWKDMFSSIIGLLEFNLFGIPYIGADICGFFDNTTEELCLRWMQLGAFYTFSRNHNTKGPRDQGPGQLGDDVGFASRDIMRVRYQLLPYLYTLFHEAHSKGSTVIRPLHHEYPTDQVALTIEKQFLWGSCLLISPILEEGQSVLEYYLPKGKWYDYFTHDGDFMSQGRWKSINVDLKSKPMLHLRGGCIIVQQDYANNTHYSRQKPLKMVVTLDDDGMADGQFYWDDGVAIDAFEKGNYYMAEFKAKSRMLSLKVTHQTPLPNEWDSLTFTKVIIMGVNIPVVQVAYDGGELPFNQTEEVLEIALSPEISMRSDFTLVWVEGQDCFPEAEGIANAINKTKCEERGCIYLSNPIVCQYSRENYSLQASSITNTSLGLQATLTQNGKAPFGGDVKEWIFTYESRGNDIARFTFDTADRRRYKVPKDINLPTTKGTAPKYELKITSQQNFAFQIIRSSTKTVIFDIGVGPGGLVLSDQFLQITTRLPSTNVYGLGEHVHDHFKHEMNKTWTSFARDQPPSWDAMANLYGVHPFYTCVEDTDGNTHGIFMLNSNAQEYSFTNLPSLTFRTIGGILDFYVFMGSSPEEVIQQYTGAIGRPVMPAYWALGFHLCRYDYNNITNLQEAVKSTARYEIPHDVQYVDIDHMDTQKIFTVDHARFPGLNEYFKELQAGGMRIIYILDPCMIANETGYHPYEEMKRNECNIKWDPNVTPTDGANDTDGALLGYVWPQGKTVFPDYMKNVTKTVWKKLIVDYRSNLTFDGIWIDMNEPASFGTNEERPFNWPEDVRPYWSLQCPKNNHEDPPYRPKAAYLWDNANKQGRLSDKTICMSTMQGDNNEYSHYDVHSLYGWSQSDVTLDAVRAATGERGIVIGRSTFPGSGQWVGHWLGDNVSQWKDMFSSIIGILEFNLFGIPYIGADICGFFENTTEELCLRWMQLGAFYTFSRNHNTKGPMPQGPGQLGDAVGNASREIMQVRYQLLPYLYTLFYEAHTKGSTVIRPLHHEFPKDTVALNTETQFLWGACLLISPILKQGQTELKYYLPQGKWYDYFTHAGEEIRNGANKSVAVNLQSKPMLHLRGGCIIVQQGYANNTHYSRQKPLSIIAALDESNKAEGIFFWDNGVTIDSIGNGTYYLAKLTVEAQMLKLSVINKTVTVNDWDSLSFNQVHVLGVSQIVTNVTHDGSPLPFTLNNQTLTITVNKSLPMREDFTLTWTT</sequence>
<dbReference type="PANTHER" id="PTHR22762:SF133">
    <property type="entry name" value="P-TYPE DOMAIN-CONTAINING PROTEIN"/>
    <property type="match status" value="1"/>
</dbReference>
<keyword evidence="10" id="KW-1185">Reference proteome</keyword>
<evidence type="ECO:0000256" key="5">
    <source>
        <dbReference type="ARBA" id="ARBA00023180"/>
    </source>
</evidence>
<protein>
    <recommendedName>
        <fullName evidence="11">Maltase-glucoamylase, intestinal</fullName>
    </recommendedName>
</protein>
<comment type="similarity">
    <text evidence="2">Belongs to the glycosyl hydrolase 31 family.</text>
</comment>
<feature type="domain" description="Glycoside hydrolase family 31 TIM barrel" evidence="7">
    <location>
        <begin position="1206"/>
        <end position="1592"/>
    </location>
</feature>
<dbReference type="GO" id="GO:0005975">
    <property type="term" value="P:carbohydrate metabolic process"/>
    <property type="evidence" value="ECO:0007669"/>
    <property type="project" value="InterPro"/>
</dbReference>
<keyword evidence="3" id="KW-0378">Hydrolase</keyword>
<dbReference type="InterPro" id="IPR013780">
    <property type="entry name" value="Glyco_hydro_b"/>
</dbReference>
<keyword evidence="5" id="KW-0325">Glycoprotein</keyword>
<dbReference type="Gene3D" id="2.60.40.1760">
    <property type="entry name" value="glycosyl hydrolase (family 31)"/>
    <property type="match status" value="3"/>
</dbReference>
<dbReference type="SUPFAM" id="SSF51011">
    <property type="entry name" value="Glycosyl hydrolase domain"/>
    <property type="match status" value="3"/>
</dbReference>
<dbReference type="PROSITE" id="PS00129">
    <property type="entry name" value="GLYCOSYL_HYDROL_F31_1"/>
    <property type="match status" value="3"/>
</dbReference>